<proteinExistence type="predicted"/>
<dbReference type="InterPro" id="IPR018253">
    <property type="entry name" value="DnaJ_domain_CS"/>
</dbReference>
<feature type="compositionally biased region" description="Basic and acidic residues" evidence="1">
    <location>
        <begin position="159"/>
        <end position="173"/>
    </location>
</feature>
<dbReference type="Pfam" id="PF00226">
    <property type="entry name" value="DnaJ"/>
    <property type="match status" value="1"/>
</dbReference>
<dbReference type="Proteomes" id="UP000094444">
    <property type="component" value="Unassembled WGS sequence"/>
</dbReference>
<feature type="region of interest" description="Disordered" evidence="1">
    <location>
        <begin position="537"/>
        <end position="688"/>
    </location>
</feature>
<dbReference type="CDD" id="cd06257">
    <property type="entry name" value="DnaJ"/>
    <property type="match status" value="1"/>
</dbReference>
<sequence>MVKIDVNQDYYADLELPQSVDTDTVKKQYRKLASCCVSDLTVDPRGSAALKYHPDRNPGSEVEAGKRFTRIQAAYEVLTNPEQKQRYDTSRRSRFPGASGVRGNPWQDVSKNYPPPPRPPGFPPQRPPPPKRPGSQTGAARYAHMANDAKSASPRPSRKPAEETWKAWEEMRPGTKAKAATGQASASGASARASSAPKPSAAPPPVPPRSPQKPAKGSFGHRVSRGYTPQSPIGDEPSVAGNNYFTTRTHTNLFSEASSEARARRREPSNPSPTSDLRDGAFMDTRQRTPYMSHGGEKLDPFQGAATINRSRSTRETNSASYHHTDDEDTQTSSARQRRASVPDNLDNDPKGKRREDSHVNGAADPNTGTDGFNPNSKASSRPQQEGADGKEGSKLYAHQPHVRPSPASNGVPPKAQQATSRAGQEEAFNKSLHSDPALHNLYNTQSSSGDPRPSGFGLTDFDLKVRDVIGRLSAQKYSYGLHSQNLRQQRADSETPSSFGVQLDVSFADRHGSSRNSADHINTRFVADESDATNWQFNAGSPVDEAGRPAMPRSKSRSRVGRQSSLRANPFQAPSAEPAKPAKPAKPANEGGPPQNSSFNPDEWSEKIGPQIFQTSRAQKANTARPIRNNSKKPKPVRMTTGTAGMVESDESSSGQDDNLKPTTPGNTNGIHETASPNAMDIDPPMDYLSAKGVRNIPVEPSRPEWRAGDVKGMTPGLTPGAVPHTMGSEDTEEFRASLSDLKNVEPFAQRPTGLESFGDLKSTLPFQSGPSGHAPVAQPQPQPNPKATNLHLPVAPRPPNAPPTFAVPGLKPSVAAWEKYAAEFNRYLTEWHKFNTKFSDHFHARNLEVQKKVADTAWVKSRDPSGIQEYLMWAEQDRQVRDTWVQACDNHEMHIRAFMAHREKMMK</sequence>
<evidence type="ECO:0000313" key="3">
    <source>
        <dbReference type="EMBL" id="POS76201.1"/>
    </source>
</evidence>
<feature type="domain" description="J" evidence="2">
    <location>
        <begin position="9"/>
        <end position="91"/>
    </location>
</feature>
<dbReference type="PRINTS" id="PR00625">
    <property type="entry name" value="JDOMAIN"/>
</dbReference>
<feature type="compositionally biased region" description="Low complexity" evidence="1">
    <location>
        <begin position="174"/>
        <end position="199"/>
    </location>
</feature>
<dbReference type="AlphaFoldDB" id="A0A2P5I173"/>
<dbReference type="Gene3D" id="1.10.287.110">
    <property type="entry name" value="DnaJ domain"/>
    <property type="match status" value="1"/>
</dbReference>
<dbReference type="InParanoid" id="A0A2P5I173"/>
<gene>
    <name evidence="3" type="ORF">DHEL01_v205411</name>
</gene>
<accession>A0A2P5I173</accession>
<feature type="region of interest" description="Disordered" evidence="1">
    <location>
        <begin position="765"/>
        <end position="793"/>
    </location>
</feature>
<feature type="compositionally biased region" description="Basic and acidic residues" evidence="1">
    <location>
        <begin position="348"/>
        <end position="359"/>
    </location>
</feature>
<feature type="compositionally biased region" description="Polar residues" evidence="1">
    <location>
        <begin position="240"/>
        <end position="254"/>
    </location>
</feature>
<keyword evidence="4" id="KW-1185">Reference proteome</keyword>
<feature type="compositionally biased region" description="Basic and acidic residues" evidence="1">
    <location>
        <begin position="259"/>
        <end position="268"/>
    </location>
</feature>
<dbReference type="InterPro" id="IPR001623">
    <property type="entry name" value="DnaJ_domain"/>
</dbReference>
<organism evidence="3 4">
    <name type="scientific">Diaporthe helianthi</name>
    <dbReference type="NCBI Taxonomy" id="158607"/>
    <lineage>
        <taxon>Eukaryota</taxon>
        <taxon>Fungi</taxon>
        <taxon>Dikarya</taxon>
        <taxon>Ascomycota</taxon>
        <taxon>Pezizomycotina</taxon>
        <taxon>Sordariomycetes</taxon>
        <taxon>Sordariomycetidae</taxon>
        <taxon>Diaporthales</taxon>
        <taxon>Diaporthaceae</taxon>
        <taxon>Diaporthe</taxon>
    </lineage>
</organism>
<evidence type="ECO:0000259" key="2">
    <source>
        <dbReference type="PROSITE" id="PS50076"/>
    </source>
</evidence>
<comment type="caution">
    <text evidence="3">The sequence shown here is derived from an EMBL/GenBank/DDBJ whole genome shotgun (WGS) entry which is preliminary data.</text>
</comment>
<feature type="compositionally biased region" description="Polar residues" evidence="1">
    <location>
        <begin position="306"/>
        <end position="322"/>
    </location>
</feature>
<dbReference type="OrthoDB" id="10250354at2759"/>
<dbReference type="STRING" id="158607.A0A2P5I173"/>
<dbReference type="PROSITE" id="PS00636">
    <property type="entry name" value="DNAJ_1"/>
    <property type="match status" value="1"/>
</dbReference>
<dbReference type="SMART" id="SM00271">
    <property type="entry name" value="DnaJ"/>
    <property type="match status" value="1"/>
</dbReference>
<feature type="compositionally biased region" description="Polar residues" evidence="1">
    <location>
        <begin position="653"/>
        <end position="678"/>
    </location>
</feature>
<dbReference type="InterPro" id="IPR050817">
    <property type="entry name" value="DjlA_DnaK_co-chaperone"/>
</dbReference>
<feature type="compositionally biased region" description="Basic and acidic residues" evidence="1">
    <location>
        <begin position="276"/>
        <end position="287"/>
    </location>
</feature>
<feature type="compositionally biased region" description="Polar residues" evidence="1">
    <location>
        <begin position="367"/>
        <end position="384"/>
    </location>
</feature>
<feature type="compositionally biased region" description="Low complexity" evidence="1">
    <location>
        <begin position="586"/>
        <end position="595"/>
    </location>
</feature>
<dbReference type="InterPro" id="IPR036869">
    <property type="entry name" value="J_dom_sf"/>
</dbReference>
<evidence type="ECO:0000256" key="1">
    <source>
        <dbReference type="SAM" id="MobiDB-lite"/>
    </source>
</evidence>
<dbReference type="EMBL" id="MAVT02000396">
    <property type="protein sequence ID" value="POS76201.1"/>
    <property type="molecule type" value="Genomic_DNA"/>
</dbReference>
<dbReference type="PANTHER" id="PTHR24074">
    <property type="entry name" value="CO-CHAPERONE PROTEIN DJLA"/>
    <property type="match status" value="1"/>
</dbReference>
<feature type="compositionally biased region" description="Pro residues" evidence="1">
    <location>
        <begin position="113"/>
        <end position="132"/>
    </location>
</feature>
<feature type="region of interest" description="Disordered" evidence="1">
    <location>
        <begin position="79"/>
        <end position="429"/>
    </location>
</feature>
<feature type="compositionally biased region" description="Polar residues" evidence="1">
    <location>
        <begin position="613"/>
        <end position="623"/>
    </location>
</feature>
<protein>
    <submittedName>
        <fullName evidence="3">DnaJ domain-containing protein</fullName>
    </submittedName>
</protein>
<name>A0A2P5I173_DIAHE</name>
<dbReference type="SUPFAM" id="SSF46565">
    <property type="entry name" value="Chaperone J-domain"/>
    <property type="match status" value="1"/>
</dbReference>
<feature type="compositionally biased region" description="Pro residues" evidence="1">
    <location>
        <begin position="200"/>
        <end position="211"/>
    </location>
</feature>
<reference evidence="3" key="1">
    <citation type="submission" date="2017-09" db="EMBL/GenBank/DDBJ databases">
        <title>Polyketide synthases of a Diaporthe helianthi virulent isolate.</title>
        <authorList>
            <person name="Baroncelli R."/>
        </authorList>
    </citation>
    <scope>NUCLEOTIDE SEQUENCE [LARGE SCALE GENOMIC DNA]</scope>
    <source>
        <strain evidence="3">7/96</strain>
    </source>
</reference>
<dbReference type="PROSITE" id="PS50076">
    <property type="entry name" value="DNAJ_2"/>
    <property type="match status" value="1"/>
</dbReference>
<evidence type="ECO:0000313" key="4">
    <source>
        <dbReference type="Proteomes" id="UP000094444"/>
    </source>
</evidence>